<comment type="caution">
    <text evidence="2">The sequence shown here is derived from an EMBL/GenBank/DDBJ whole genome shotgun (WGS) entry which is preliminary data.</text>
</comment>
<evidence type="ECO:0000313" key="3">
    <source>
        <dbReference type="Proteomes" id="UP001162131"/>
    </source>
</evidence>
<dbReference type="EMBL" id="CAJZBQ010000004">
    <property type="protein sequence ID" value="CAG9311178.1"/>
    <property type="molecule type" value="Genomic_DNA"/>
</dbReference>
<dbReference type="Proteomes" id="UP001162131">
    <property type="component" value="Unassembled WGS sequence"/>
</dbReference>
<feature type="transmembrane region" description="Helical" evidence="1">
    <location>
        <begin position="122"/>
        <end position="141"/>
    </location>
</feature>
<evidence type="ECO:0000256" key="1">
    <source>
        <dbReference type="SAM" id="Phobius"/>
    </source>
</evidence>
<evidence type="ECO:0000313" key="2">
    <source>
        <dbReference type="EMBL" id="CAG9311178.1"/>
    </source>
</evidence>
<organism evidence="2 3">
    <name type="scientific">Blepharisma stoltei</name>
    <dbReference type="NCBI Taxonomy" id="1481888"/>
    <lineage>
        <taxon>Eukaryota</taxon>
        <taxon>Sar</taxon>
        <taxon>Alveolata</taxon>
        <taxon>Ciliophora</taxon>
        <taxon>Postciliodesmatophora</taxon>
        <taxon>Heterotrichea</taxon>
        <taxon>Heterotrichida</taxon>
        <taxon>Blepharismidae</taxon>
        <taxon>Blepharisma</taxon>
    </lineage>
</organism>
<reference evidence="2" key="1">
    <citation type="submission" date="2021-09" db="EMBL/GenBank/DDBJ databases">
        <authorList>
            <consortium name="AG Swart"/>
            <person name="Singh M."/>
            <person name="Singh A."/>
            <person name="Seah K."/>
            <person name="Emmerich C."/>
        </authorList>
    </citation>
    <scope>NUCLEOTIDE SEQUENCE</scope>
    <source>
        <strain evidence="2">ATCC30299</strain>
    </source>
</reference>
<keyword evidence="1" id="KW-1133">Transmembrane helix</keyword>
<protein>
    <submittedName>
        <fullName evidence="2">Uncharacterized protein</fullName>
    </submittedName>
</protein>
<name>A0AAU9I764_9CILI</name>
<gene>
    <name evidence="2" type="ORF">BSTOLATCC_MIC3470</name>
</gene>
<keyword evidence="1" id="KW-0472">Membrane</keyword>
<feature type="transmembrane region" description="Helical" evidence="1">
    <location>
        <begin position="34"/>
        <end position="60"/>
    </location>
</feature>
<keyword evidence="1" id="KW-0812">Transmembrane</keyword>
<proteinExistence type="predicted"/>
<dbReference type="AlphaFoldDB" id="A0AAU9I764"/>
<accession>A0AAU9I764</accession>
<sequence>MMNGYGDGFQYCNSSLYEVIECQKSLMLDFKSEILLLLIMGIGVLGLCFFFMVPFCYSVIKIENDFWNNLRKKAVRNYSEMKQALLERLRSVHSYHEFLYSNRIPSRLIFNFKNYWKFIWRFFIYFIAVIAFSVINIIYLYENCTNYLAYRPEVLLELIRTKILINTLAISASNLQYDVIGFPLNDLLNIHNYQNSLTIFQDSISELRDSIVLLRSPKYQPILSNNFQTIYYENDRQSLPYFNYWDYGAYAAEEEIINTSYMIANIDLSKGDTYWNWVLNLTFLRTNYETFISEADSYSQSVIEGQLNLIVAAFFIFAVISIIIYFALCFVFFKSEKKYLQKINSMMSIMPV</sequence>
<feature type="transmembrane region" description="Helical" evidence="1">
    <location>
        <begin position="309"/>
        <end position="333"/>
    </location>
</feature>
<keyword evidence="3" id="KW-1185">Reference proteome</keyword>